<dbReference type="InterPro" id="IPR013217">
    <property type="entry name" value="Methyltransf_12"/>
</dbReference>
<protein>
    <submittedName>
        <fullName evidence="3">Juvenile hormone acid O-methyltransferase-like isoform X1</fullName>
    </submittedName>
</protein>
<reference evidence="3" key="1">
    <citation type="submission" date="2025-08" db="UniProtKB">
        <authorList>
            <consortium name="RefSeq"/>
        </authorList>
    </citation>
    <scope>IDENTIFICATION</scope>
    <source>
        <tissue evidence="3">Thorax and Abdomen</tissue>
    </source>
</reference>
<gene>
    <name evidence="3" type="primary">LOC124293615</name>
</gene>
<keyword evidence="2" id="KW-1185">Reference proteome</keyword>
<organism evidence="2 3">
    <name type="scientific">Neodiprion lecontei</name>
    <name type="common">Redheaded pine sawfly</name>
    <dbReference type="NCBI Taxonomy" id="441921"/>
    <lineage>
        <taxon>Eukaryota</taxon>
        <taxon>Metazoa</taxon>
        <taxon>Ecdysozoa</taxon>
        <taxon>Arthropoda</taxon>
        <taxon>Hexapoda</taxon>
        <taxon>Insecta</taxon>
        <taxon>Pterygota</taxon>
        <taxon>Neoptera</taxon>
        <taxon>Endopterygota</taxon>
        <taxon>Hymenoptera</taxon>
        <taxon>Tenthredinoidea</taxon>
        <taxon>Diprionidae</taxon>
        <taxon>Diprioninae</taxon>
        <taxon>Neodiprion</taxon>
    </lineage>
</organism>
<sequence length="301" mass="34669">MNDEEIFSVFINRRTLPVKAITIKTMFKPALYSKINKTARRDTSDFIEECSNEIGQMSGRCLDIGSGPCDVVTDFLLPKLNPKSTVVCSDISKAMLDYAKEKYGANDRLSFLQLDIESPTLAEDLVEQFDHVTSFYCLHWCEDMRQAFENIFDLLRPGGSGFLTFLSDDLCMDAYRVLATVPRYQRYMMDADRFIPVFQHAEHPRENLKKLLREVGFEISHCSRREISNIYDTPNDFGRVMAAINPFIHRMPAQLQREYEVDLGIEAAKNGIVFNKDNNGGYNILCRHHMFVVYLKKPSIK</sequence>
<evidence type="ECO:0000313" key="2">
    <source>
        <dbReference type="Proteomes" id="UP000829291"/>
    </source>
</evidence>
<dbReference type="GeneID" id="124293615"/>
<accession>A0ABM3FSN2</accession>
<dbReference type="Gene3D" id="3.40.50.150">
    <property type="entry name" value="Vaccinia Virus protein VP39"/>
    <property type="match status" value="1"/>
</dbReference>
<dbReference type="RefSeq" id="XP_046591015.1">
    <property type="nucleotide sequence ID" value="XM_046735059.1"/>
</dbReference>
<evidence type="ECO:0000313" key="3">
    <source>
        <dbReference type="RefSeq" id="XP_046591015.1"/>
    </source>
</evidence>
<dbReference type="CDD" id="cd02440">
    <property type="entry name" value="AdoMet_MTases"/>
    <property type="match status" value="1"/>
</dbReference>
<dbReference type="PANTHER" id="PTHR43861:SF1">
    <property type="entry name" value="TRANS-ACONITATE 2-METHYLTRANSFERASE"/>
    <property type="match status" value="1"/>
</dbReference>
<dbReference type="InterPro" id="IPR029063">
    <property type="entry name" value="SAM-dependent_MTases_sf"/>
</dbReference>
<dbReference type="Proteomes" id="UP000829291">
    <property type="component" value="Chromosome 3"/>
</dbReference>
<feature type="domain" description="Methyltransferase type 12" evidence="1">
    <location>
        <begin position="62"/>
        <end position="159"/>
    </location>
</feature>
<dbReference type="Pfam" id="PF08242">
    <property type="entry name" value="Methyltransf_12"/>
    <property type="match status" value="1"/>
</dbReference>
<proteinExistence type="predicted"/>
<evidence type="ECO:0000259" key="1">
    <source>
        <dbReference type="Pfam" id="PF08242"/>
    </source>
</evidence>
<name>A0ABM3FSN2_NEOLC</name>
<dbReference type="PANTHER" id="PTHR43861">
    <property type="entry name" value="TRANS-ACONITATE 2-METHYLTRANSFERASE-RELATED"/>
    <property type="match status" value="1"/>
</dbReference>
<dbReference type="SUPFAM" id="SSF53335">
    <property type="entry name" value="S-adenosyl-L-methionine-dependent methyltransferases"/>
    <property type="match status" value="1"/>
</dbReference>